<dbReference type="Proteomes" id="UP001597371">
    <property type="component" value="Unassembled WGS sequence"/>
</dbReference>
<protein>
    <submittedName>
        <fullName evidence="3">NAD(P)/FAD-dependent oxidoreductase</fullName>
        <ecNumber evidence="3">1.-.-.-</ecNumber>
    </submittedName>
</protein>
<evidence type="ECO:0000313" key="4">
    <source>
        <dbReference type="Proteomes" id="UP001597371"/>
    </source>
</evidence>
<sequence length="426" mass="44846">MSLSAQSHGLWARTAPPAPALDALAGEASADVAIIGAGYTGLSAALHLAEGGARVVVLEAEEPGFGGSGRNVGLVNAGMWVMPDDLPGVLGSEHGERLLRCLGNAPSLVFELIEKHAIACEPVRAGTLHCAVGEEGLAELALRERQWRSRGADVRLLDARQTEEKVGSAAYPGSLLDMRAGTIQPLAYARGLAAAAIAAGAAIHDRSPVLSAEDTGAGWRLRTPSGSLTAKWVVVAGNAYVHGPWSQARRQLVQLPYFNLATAPLPEDVRAGILPERQGAWDTRAVLSSFRMDAAGRLVFGSVGALRAGGARVHAAWAKRALKRLFPQLPPAEFETGWYGMIGMTADNLPRFHRFGRNVIGFCGYNGRGIGTGTAFGKILSGLVLGEADTVLPLPESAVAPRRFSRPLSAFYEAGAQATHLTSDRF</sequence>
<gene>
    <name evidence="3" type="ORF">ACFSKQ_03940</name>
</gene>
<dbReference type="EMBL" id="JBHUIJ010000004">
    <property type="protein sequence ID" value="MFD2236616.1"/>
    <property type="molecule type" value="Genomic_DNA"/>
</dbReference>
<dbReference type="PANTHER" id="PTHR13847">
    <property type="entry name" value="SARCOSINE DEHYDROGENASE-RELATED"/>
    <property type="match status" value="1"/>
</dbReference>
<keyword evidence="4" id="KW-1185">Reference proteome</keyword>
<comment type="caution">
    <text evidence="3">The sequence shown here is derived from an EMBL/GenBank/DDBJ whole genome shotgun (WGS) entry which is preliminary data.</text>
</comment>
<dbReference type="EC" id="1.-.-.-" evidence="3"/>
<keyword evidence="1 3" id="KW-0560">Oxidoreductase</keyword>
<dbReference type="InterPro" id="IPR036188">
    <property type="entry name" value="FAD/NAD-bd_sf"/>
</dbReference>
<dbReference type="Gene3D" id="3.30.9.10">
    <property type="entry name" value="D-Amino Acid Oxidase, subunit A, domain 2"/>
    <property type="match status" value="1"/>
</dbReference>
<evidence type="ECO:0000313" key="3">
    <source>
        <dbReference type="EMBL" id="MFD2236616.1"/>
    </source>
</evidence>
<dbReference type="PANTHER" id="PTHR13847:SF281">
    <property type="entry name" value="FAD DEPENDENT OXIDOREDUCTASE DOMAIN-CONTAINING PROTEIN"/>
    <property type="match status" value="1"/>
</dbReference>
<evidence type="ECO:0000256" key="1">
    <source>
        <dbReference type="ARBA" id="ARBA00023002"/>
    </source>
</evidence>
<organism evidence="3 4">
    <name type="scientific">Aureimonas populi</name>
    <dbReference type="NCBI Taxonomy" id="1701758"/>
    <lineage>
        <taxon>Bacteria</taxon>
        <taxon>Pseudomonadati</taxon>
        <taxon>Pseudomonadota</taxon>
        <taxon>Alphaproteobacteria</taxon>
        <taxon>Hyphomicrobiales</taxon>
        <taxon>Aurantimonadaceae</taxon>
        <taxon>Aureimonas</taxon>
    </lineage>
</organism>
<name>A0ABW5CKA1_9HYPH</name>
<dbReference type="GO" id="GO:0016491">
    <property type="term" value="F:oxidoreductase activity"/>
    <property type="evidence" value="ECO:0007669"/>
    <property type="project" value="UniProtKB-KW"/>
</dbReference>
<dbReference type="Gene3D" id="3.50.50.60">
    <property type="entry name" value="FAD/NAD(P)-binding domain"/>
    <property type="match status" value="1"/>
</dbReference>
<accession>A0ABW5CKA1</accession>
<dbReference type="Pfam" id="PF01266">
    <property type="entry name" value="DAO"/>
    <property type="match status" value="1"/>
</dbReference>
<feature type="domain" description="FAD dependent oxidoreductase" evidence="2">
    <location>
        <begin position="31"/>
        <end position="381"/>
    </location>
</feature>
<reference evidence="4" key="1">
    <citation type="journal article" date="2019" name="Int. J. Syst. Evol. Microbiol.">
        <title>The Global Catalogue of Microorganisms (GCM) 10K type strain sequencing project: providing services to taxonomists for standard genome sequencing and annotation.</title>
        <authorList>
            <consortium name="The Broad Institute Genomics Platform"/>
            <consortium name="The Broad Institute Genome Sequencing Center for Infectious Disease"/>
            <person name="Wu L."/>
            <person name="Ma J."/>
        </authorList>
    </citation>
    <scope>NUCLEOTIDE SEQUENCE [LARGE SCALE GENOMIC DNA]</scope>
    <source>
        <strain evidence="4">ZS-35-S2</strain>
    </source>
</reference>
<dbReference type="InterPro" id="IPR006076">
    <property type="entry name" value="FAD-dep_OxRdtase"/>
</dbReference>
<proteinExistence type="predicted"/>
<evidence type="ECO:0000259" key="2">
    <source>
        <dbReference type="Pfam" id="PF01266"/>
    </source>
</evidence>
<dbReference type="SUPFAM" id="SSF51905">
    <property type="entry name" value="FAD/NAD(P)-binding domain"/>
    <property type="match status" value="1"/>
</dbReference>
<dbReference type="RefSeq" id="WP_209737718.1">
    <property type="nucleotide sequence ID" value="NZ_CP072611.1"/>
</dbReference>